<dbReference type="Proteomes" id="UP000198741">
    <property type="component" value="Chromosome I"/>
</dbReference>
<keyword evidence="6" id="KW-1185">Reference proteome</keyword>
<name>A0A1H0NAD8_9ACTN</name>
<dbReference type="InterPro" id="IPR009057">
    <property type="entry name" value="Homeodomain-like_sf"/>
</dbReference>
<dbReference type="SMART" id="SM00342">
    <property type="entry name" value="HTH_ARAC"/>
    <property type="match status" value="1"/>
</dbReference>
<dbReference type="STRING" id="1090615.SAMN04515671_2281"/>
<dbReference type="PRINTS" id="PR00032">
    <property type="entry name" value="HTHARAC"/>
</dbReference>
<accession>A0A1H0NAD8</accession>
<dbReference type="RefSeq" id="WP_269457503.1">
    <property type="nucleotide sequence ID" value="NZ_LT629710.1"/>
</dbReference>
<dbReference type="Gene3D" id="1.10.10.60">
    <property type="entry name" value="Homeodomain-like"/>
    <property type="match status" value="2"/>
</dbReference>
<evidence type="ECO:0000259" key="4">
    <source>
        <dbReference type="PROSITE" id="PS01124"/>
    </source>
</evidence>
<dbReference type="InterPro" id="IPR032783">
    <property type="entry name" value="AraC_lig"/>
</dbReference>
<reference evidence="5 6" key="1">
    <citation type="submission" date="2016-10" db="EMBL/GenBank/DDBJ databases">
        <authorList>
            <person name="de Groot N.N."/>
        </authorList>
    </citation>
    <scope>NUCLEOTIDE SEQUENCE [LARGE SCALE GENOMIC DNA]</scope>
    <source>
        <strain evidence="6">P4-7,KCTC 19426,CECT 7604</strain>
    </source>
</reference>
<dbReference type="InterPro" id="IPR018062">
    <property type="entry name" value="HTH_AraC-typ_CS"/>
</dbReference>
<dbReference type="InterPro" id="IPR050204">
    <property type="entry name" value="AraC_XylS_family_regulators"/>
</dbReference>
<dbReference type="PANTHER" id="PTHR46796:SF7">
    <property type="entry name" value="ARAC FAMILY TRANSCRIPTIONAL REGULATOR"/>
    <property type="match status" value="1"/>
</dbReference>
<dbReference type="AlphaFoldDB" id="A0A1H0NAD8"/>
<keyword evidence="2 5" id="KW-0238">DNA-binding</keyword>
<proteinExistence type="predicted"/>
<organism evidence="5 6">
    <name type="scientific">Nakamurella panacisegetis</name>
    <dbReference type="NCBI Taxonomy" id="1090615"/>
    <lineage>
        <taxon>Bacteria</taxon>
        <taxon>Bacillati</taxon>
        <taxon>Actinomycetota</taxon>
        <taxon>Actinomycetes</taxon>
        <taxon>Nakamurellales</taxon>
        <taxon>Nakamurellaceae</taxon>
        <taxon>Nakamurella</taxon>
    </lineage>
</organism>
<dbReference type="InterPro" id="IPR020449">
    <property type="entry name" value="Tscrpt_reg_AraC-type_HTH"/>
</dbReference>
<dbReference type="PROSITE" id="PS00041">
    <property type="entry name" value="HTH_ARAC_FAMILY_1"/>
    <property type="match status" value="1"/>
</dbReference>
<dbReference type="PROSITE" id="PS01124">
    <property type="entry name" value="HTH_ARAC_FAMILY_2"/>
    <property type="match status" value="1"/>
</dbReference>
<sequence>MRSPPPGRVKILAVSRGALWFRIVGELEAFLVSAGEAVILDGLSEFEFGTRPDMAPTRASPGDPVSPLSVDDRNVCVTAHIEVSGGTDAFLQGAVPAMTHVRADSTAGRAIAWLLGELDAEMNHDLPASRRATQQIVELLFVHVIRVWMTDGMTLPAGWIRLLREPFLLPAARLIHSQPRFPVTVSELARSCGLSRTVFIERFRASAGVPPAAYVFNWKMRLATTLLETTDTPIDQIAHQLGYSSPSSFNVAFKRWVGSTPGKKRKLASRRSATDVQVAAP</sequence>
<evidence type="ECO:0000256" key="1">
    <source>
        <dbReference type="ARBA" id="ARBA00023015"/>
    </source>
</evidence>
<keyword evidence="1" id="KW-0805">Transcription regulation</keyword>
<dbReference type="EMBL" id="LT629710">
    <property type="protein sequence ID" value="SDO89633.1"/>
    <property type="molecule type" value="Genomic_DNA"/>
</dbReference>
<dbReference type="Pfam" id="PF12852">
    <property type="entry name" value="Cupin_6"/>
    <property type="match status" value="1"/>
</dbReference>
<protein>
    <submittedName>
        <fullName evidence="5">AraC-type DNA-binding protein</fullName>
    </submittedName>
</protein>
<evidence type="ECO:0000256" key="2">
    <source>
        <dbReference type="ARBA" id="ARBA00023125"/>
    </source>
</evidence>
<dbReference type="GO" id="GO:0003700">
    <property type="term" value="F:DNA-binding transcription factor activity"/>
    <property type="evidence" value="ECO:0007669"/>
    <property type="project" value="InterPro"/>
</dbReference>
<feature type="domain" description="HTH araC/xylS-type" evidence="4">
    <location>
        <begin position="169"/>
        <end position="267"/>
    </location>
</feature>
<dbReference type="GO" id="GO:0043565">
    <property type="term" value="F:sequence-specific DNA binding"/>
    <property type="evidence" value="ECO:0007669"/>
    <property type="project" value="InterPro"/>
</dbReference>
<dbReference type="PANTHER" id="PTHR46796">
    <property type="entry name" value="HTH-TYPE TRANSCRIPTIONAL ACTIVATOR RHAS-RELATED"/>
    <property type="match status" value="1"/>
</dbReference>
<evidence type="ECO:0000313" key="6">
    <source>
        <dbReference type="Proteomes" id="UP000198741"/>
    </source>
</evidence>
<dbReference type="InterPro" id="IPR018060">
    <property type="entry name" value="HTH_AraC"/>
</dbReference>
<dbReference type="SUPFAM" id="SSF46689">
    <property type="entry name" value="Homeodomain-like"/>
    <property type="match status" value="2"/>
</dbReference>
<gene>
    <name evidence="5" type="ORF">SAMN04515671_2281</name>
</gene>
<keyword evidence="3" id="KW-0804">Transcription</keyword>
<dbReference type="Pfam" id="PF12833">
    <property type="entry name" value="HTH_18"/>
    <property type="match status" value="1"/>
</dbReference>
<evidence type="ECO:0000313" key="5">
    <source>
        <dbReference type="EMBL" id="SDO89633.1"/>
    </source>
</evidence>
<evidence type="ECO:0000256" key="3">
    <source>
        <dbReference type="ARBA" id="ARBA00023163"/>
    </source>
</evidence>